<dbReference type="InterPro" id="IPR036890">
    <property type="entry name" value="HATPase_C_sf"/>
</dbReference>
<accession>A0ABW9A3C5</accession>
<reference evidence="11 12" key="1">
    <citation type="journal article" date="2024" name="Chem. Sci.">
        <title>Discovery of megapolipeptins by genome mining of a Burkholderiales bacteria collection.</title>
        <authorList>
            <person name="Paulo B.S."/>
            <person name="Recchia M.J.J."/>
            <person name="Lee S."/>
            <person name="Fergusson C.H."/>
            <person name="Romanowski S.B."/>
            <person name="Hernandez A."/>
            <person name="Krull N."/>
            <person name="Liu D.Y."/>
            <person name="Cavanagh H."/>
            <person name="Bos A."/>
            <person name="Gray C.A."/>
            <person name="Murphy B.T."/>
            <person name="Linington R.G."/>
            <person name="Eustaquio A.S."/>
        </authorList>
    </citation>
    <scope>NUCLEOTIDE SEQUENCE [LARGE SCALE GENOMIC DNA]</scope>
    <source>
        <strain evidence="11 12">RL21-008-BIB-A</strain>
    </source>
</reference>
<dbReference type="SUPFAM" id="SSF55874">
    <property type="entry name" value="ATPase domain of HSP90 chaperone/DNA topoisomerase II/histidine kinase"/>
    <property type="match status" value="1"/>
</dbReference>
<dbReference type="PROSITE" id="PS50109">
    <property type="entry name" value="HIS_KIN"/>
    <property type="match status" value="1"/>
</dbReference>
<dbReference type="Pfam" id="PF02518">
    <property type="entry name" value="HATPase_c"/>
    <property type="match status" value="1"/>
</dbReference>
<evidence type="ECO:0000256" key="6">
    <source>
        <dbReference type="ARBA" id="ARBA00022989"/>
    </source>
</evidence>
<dbReference type="SMART" id="SM00387">
    <property type="entry name" value="HATPase_c"/>
    <property type="match status" value="1"/>
</dbReference>
<proteinExistence type="predicted"/>
<gene>
    <name evidence="11" type="ORF">PQR62_00435</name>
</gene>
<comment type="caution">
    <text evidence="11">The sequence shown here is derived from an EMBL/GenBank/DDBJ whole genome shotgun (WGS) entry which is preliminary data.</text>
</comment>
<feature type="transmembrane region" description="Helical" evidence="9">
    <location>
        <begin position="202"/>
        <end position="226"/>
    </location>
</feature>
<evidence type="ECO:0000256" key="3">
    <source>
        <dbReference type="ARBA" id="ARBA00022679"/>
    </source>
</evidence>
<dbReference type="Pfam" id="PF17200">
    <property type="entry name" value="sCache_2"/>
    <property type="match status" value="1"/>
</dbReference>
<keyword evidence="2" id="KW-1003">Cell membrane</keyword>
<dbReference type="CDD" id="cd16917">
    <property type="entry name" value="HATPase_UhpB-NarQ-NarX-like"/>
    <property type="match status" value="1"/>
</dbReference>
<comment type="subcellular location">
    <subcellularLocation>
        <location evidence="1">Cell membrane</location>
        <topology evidence="1">Multi-pass membrane protein</topology>
    </subcellularLocation>
</comment>
<dbReference type="EMBL" id="JAQQFM010000001">
    <property type="protein sequence ID" value="MFL9922709.1"/>
    <property type="molecule type" value="Genomic_DNA"/>
</dbReference>
<organism evidence="11 12">
    <name type="scientific">Herbaspirillum lusitanum</name>
    <dbReference type="NCBI Taxonomy" id="213312"/>
    <lineage>
        <taxon>Bacteria</taxon>
        <taxon>Pseudomonadati</taxon>
        <taxon>Pseudomonadota</taxon>
        <taxon>Betaproteobacteria</taxon>
        <taxon>Burkholderiales</taxon>
        <taxon>Oxalobacteraceae</taxon>
        <taxon>Herbaspirillum</taxon>
    </lineage>
</organism>
<evidence type="ECO:0000256" key="1">
    <source>
        <dbReference type="ARBA" id="ARBA00004651"/>
    </source>
</evidence>
<dbReference type="RefSeq" id="WP_408153657.1">
    <property type="nucleotide sequence ID" value="NZ_JAQQFM010000001.1"/>
</dbReference>
<dbReference type="PANTHER" id="PTHR24421:SF59">
    <property type="entry name" value="OXYGEN SENSOR HISTIDINE KINASE NREB"/>
    <property type="match status" value="1"/>
</dbReference>
<dbReference type="PANTHER" id="PTHR24421">
    <property type="entry name" value="NITRATE/NITRITE SENSOR PROTEIN NARX-RELATED"/>
    <property type="match status" value="1"/>
</dbReference>
<feature type="domain" description="Histidine kinase" evidence="10">
    <location>
        <begin position="256"/>
        <end position="452"/>
    </location>
</feature>
<evidence type="ECO:0000256" key="4">
    <source>
        <dbReference type="ARBA" id="ARBA00022692"/>
    </source>
</evidence>
<evidence type="ECO:0000256" key="2">
    <source>
        <dbReference type="ARBA" id="ARBA00022475"/>
    </source>
</evidence>
<evidence type="ECO:0000256" key="9">
    <source>
        <dbReference type="SAM" id="Phobius"/>
    </source>
</evidence>
<evidence type="ECO:0000313" key="12">
    <source>
        <dbReference type="Proteomes" id="UP001629246"/>
    </source>
</evidence>
<keyword evidence="5" id="KW-0418">Kinase</keyword>
<evidence type="ECO:0000259" key="10">
    <source>
        <dbReference type="PROSITE" id="PS50109"/>
    </source>
</evidence>
<dbReference type="Gene3D" id="1.20.5.1930">
    <property type="match status" value="1"/>
</dbReference>
<dbReference type="InterPro" id="IPR005467">
    <property type="entry name" value="His_kinase_dom"/>
</dbReference>
<protein>
    <submittedName>
        <fullName evidence="11">Cache domain-containing protein</fullName>
    </submittedName>
</protein>
<evidence type="ECO:0000256" key="5">
    <source>
        <dbReference type="ARBA" id="ARBA00022777"/>
    </source>
</evidence>
<sequence>MKLRHKLIFFAATPLLLALCLIALVVRYQSVSLGQQQRATIETAYLSSKDAELRHYVDIATHAVMHLYESGKNDEATRNAAMRILTQMDYGDDGYFFVYDYDANTLVHPRQPELVGRNMWNWENVDGTHTIRKLIARAQNGGGFERYLWQKPSSNTVAPKLAYVVALPKWGWIIGTGLYLDDVDAALAQIDNQVSGHIRETMLLIAVIAILSVLVIACFGLVLNVSEHRVADAKLKQLAQRVVHTQEEERARLSRDLHDGVSQRLVSIRLQTEAALIRLEGSPEQAQRAHAAFEKTLGQMNDLLGEIRHISHDLRPAILDDLGLSSALQHLCEEWAAHCGLHIEFHAEGRADALSDVANTVLFRVAQEALNNVRRHAQAGMVEMQLSSDKRQTTLSIRDDGKGFDTGRIANHPRRGIGLRNMAERLEAVGGEFLISSSALGTLVQARIPLDASRVPHSEG</sequence>
<evidence type="ECO:0000256" key="8">
    <source>
        <dbReference type="ARBA" id="ARBA00023136"/>
    </source>
</evidence>
<keyword evidence="6 9" id="KW-1133">Transmembrane helix</keyword>
<name>A0ABW9A3C5_9BURK</name>
<dbReference type="Gene3D" id="3.30.450.20">
    <property type="entry name" value="PAS domain"/>
    <property type="match status" value="1"/>
</dbReference>
<dbReference type="InterPro" id="IPR017171">
    <property type="entry name" value="Sig_transdc_His_kinase_MctS"/>
</dbReference>
<keyword evidence="7" id="KW-0902">Two-component regulatory system</keyword>
<dbReference type="PIRSF" id="PIRSF037314">
    <property type="entry name" value="STHK_MctS"/>
    <property type="match status" value="1"/>
</dbReference>
<dbReference type="InterPro" id="IPR003594">
    <property type="entry name" value="HATPase_dom"/>
</dbReference>
<dbReference type="SMART" id="SM01049">
    <property type="entry name" value="Cache_2"/>
    <property type="match status" value="1"/>
</dbReference>
<dbReference type="InterPro" id="IPR033480">
    <property type="entry name" value="sCache_2"/>
</dbReference>
<evidence type="ECO:0000256" key="7">
    <source>
        <dbReference type="ARBA" id="ARBA00023012"/>
    </source>
</evidence>
<dbReference type="Pfam" id="PF07730">
    <property type="entry name" value="HisKA_3"/>
    <property type="match status" value="1"/>
</dbReference>
<evidence type="ECO:0000313" key="11">
    <source>
        <dbReference type="EMBL" id="MFL9922709.1"/>
    </source>
</evidence>
<dbReference type="Gene3D" id="3.30.565.10">
    <property type="entry name" value="Histidine kinase-like ATPase, C-terminal domain"/>
    <property type="match status" value="1"/>
</dbReference>
<dbReference type="InterPro" id="IPR050482">
    <property type="entry name" value="Sensor_HK_TwoCompSys"/>
</dbReference>
<keyword evidence="8 9" id="KW-0472">Membrane</keyword>
<dbReference type="Proteomes" id="UP001629246">
    <property type="component" value="Unassembled WGS sequence"/>
</dbReference>
<keyword evidence="12" id="KW-1185">Reference proteome</keyword>
<keyword evidence="4 9" id="KW-0812">Transmembrane</keyword>
<dbReference type="InterPro" id="IPR011712">
    <property type="entry name" value="Sig_transdc_His_kin_sub3_dim/P"/>
</dbReference>
<keyword evidence="3" id="KW-0808">Transferase</keyword>